<dbReference type="CDD" id="cd06222">
    <property type="entry name" value="RNase_H_like"/>
    <property type="match status" value="1"/>
</dbReference>
<accession>A0A392SRE0</accession>
<dbReference type="InterPro" id="IPR053151">
    <property type="entry name" value="RNase_H-like"/>
</dbReference>
<dbReference type="Proteomes" id="UP000265520">
    <property type="component" value="Unassembled WGS sequence"/>
</dbReference>
<keyword evidence="2" id="KW-1185">Reference proteome</keyword>
<dbReference type="EMBL" id="LXQA010417205">
    <property type="protein sequence ID" value="MCI50480.1"/>
    <property type="molecule type" value="Genomic_DNA"/>
</dbReference>
<dbReference type="InterPro" id="IPR044730">
    <property type="entry name" value="RNase_H-like_dom_plant"/>
</dbReference>
<comment type="caution">
    <text evidence="1">The sequence shown here is derived from an EMBL/GenBank/DDBJ whole genome shotgun (WGS) entry which is preliminary data.</text>
</comment>
<sequence>MGGTYREAMHVNKMVFHHVRVALEIGWTVPVNNFVKLNTNGASKEGKIASCGGVIRGNQGEWLGGFAKYIGSCSAFTAEL</sequence>
<dbReference type="AlphaFoldDB" id="A0A392SRE0"/>
<dbReference type="PANTHER" id="PTHR47723">
    <property type="entry name" value="OS05G0353850 PROTEIN"/>
    <property type="match status" value="1"/>
</dbReference>
<reference evidence="1 2" key="1">
    <citation type="journal article" date="2018" name="Front. Plant Sci.">
        <title>Red Clover (Trifolium pratense) and Zigzag Clover (T. medium) - A Picture of Genomic Similarities and Differences.</title>
        <authorList>
            <person name="Dluhosova J."/>
            <person name="Istvanek J."/>
            <person name="Nedelnik J."/>
            <person name="Repkova J."/>
        </authorList>
    </citation>
    <scope>NUCLEOTIDE SEQUENCE [LARGE SCALE GENOMIC DNA]</scope>
    <source>
        <strain evidence="2">cv. 10/8</strain>
        <tissue evidence="1">Leaf</tissue>
    </source>
</reference>
<name>A0A392SRE0_9FABA</name>
<evidence type="ECO:0000313" key="2">
    <source>
        <dbReference type="Proteomes" id="UP000265520"/>
    </source>
</evidence>
<organism evidence="1 2">
    <name type="scientific">Trifolium medium</name>
    <dbReference type="NCBI Taxonomy" id="97028"/>
    <lineage>
        <taxon>Eukaryota</taxon>
        <taxon>Viridiplantae</taxon>
        <taxon>Streptophyta</taxon>
        <taxon>Embryophyta</taxon>
        <taxon>Tracheophyta</taxon>
        <taxon>Spermatophyta</taxon>
        <taxon>Magnoliopsida</taxon>
        <taxon>eudicotyledons</taxon>
        <taxon>Gunneridae</taxon>
        <taxon>Pentapetalae</taxon>
        <taxon>rosids</taxon>
        <taxon>fabids</taxon>
        <taxon>Fabales</taxon>
        <taxon>Fabaceae</taxon>
        <taxon>Papilionoideae</taxon>
        <taxon>50 kb inversion clade</taxon>
        <taxon>NPAAA clade</taxon>
        <taxon>Hologalegina</taxon>
        <taxon>IRL clade</taxon>
        <taxon>Trifolieae</taxon>
        <taxon>Trifolium</taxon>
    </lineage>
</organism>
<protein>
    <submittedName>
        <fullName evidence="1">Putative ribonuclease H protein</fullName>
    </submittedName>
</protein>
<dbReference type="PANTHER" id="PTHR47723:SF13">
    <property type="entry name" value="PUTATIVE-RELATED"/>
    <property type="match status" value="1"/>
</dbReference>
<evidence type="ECO:0000313" key="1">
    <source>
        <dbReference type="EMBL" id="MCI50480.1"/>
    </source>
</evidence>
<proteinExistence type="predicted"/>